<dbReference type="InterPro" id="IPR050706">
    <property type="entry name" value="Cyclic-di-GMP_PDE-like"/>
</dbReference>
<dbReference type="PANTHER" id="PTHR33121">
    <property type="entry name" value="CYCLIC DI-GMP PHOSPHODIESTERASE PDEF"/>
    <property type="match status" value="1"/>
</dbReference>
<name>A0A3R9XMV0_9RICK</name>
<protein>
    <submittedName>
        <fullName evidence="2">EAL domain-containing protein</fullName>
    </submittedName>
</protein>
<gene>
    <name evidence="2" type="ORF">EIC27_05040</name>
</gene>
<evidence type="ECO:0000313" key="2">
    <source>
        <dbReference type="EMBL" id="RST63973.1"/>
    </source>
</evidence>
<accession>A0A3R9XMV0</accession>
<sequence length="132" mass="15224">MELAQQLFYKKDFHHRLVVEITETSVIKNLKAANFFIDMLRKLGCKISIDDFGSGYSSFAQLKNMKVDSIKIGEDYIKDLPDNRDNVIFIETLIKLAKNQNLEIIAEHVENEKAARYLADIGVEYLQGYLFS</sequence>
<dbReference type="CDD" id="cd01948">
    <property type="entry name" value="EAL"/>
    <property type="match status" value="1"/>
</dbReference>
<feature type="domain" description="EAL" evidence="1">
    <location>
        <begin position="1"/>
        <end position="132"/>
    </location>
</feature>
<dbReference type="PANTHER" id="PTHR33121:SF70">
    <property type="entry name" value="SIGNALING PROTEIN YKOW"/>
    <property type="match status" value="1"/>
</dbReference>
<dbReference type="GO" id="GO:0071111">
    <property type="term" value="F:cyclic-guanylate-specific phosphodiesterase activity"/>
    <property type="evidence" value="ECO:0007669"/>
    <property type="project" value="InterPro"/>
</dbReference>
<dbReference type="OrthoDB" id="7251575at2"/>
<evidence type="ECO:0000259" key="1">
    <source>
        <dbReference type="PROSITE" id="PS50883"/>
    </source>
</evidence>
<dbReference type="EMBL" id="RXFM01000070">
    <property type="protein sequence ID" value="RST63973.1"/>
    <property type="molecule type" value="Genomic_DNA"/>
</dbReference>
<dbReference type="PROSITE" id="PS50883">
    <property type="entry name" value="EAL"/>
    <property type="match status" value="1"/>
</dbReference>
<organism evidence="2 3">
    <name type="scientific">Candidatus Aquarickettsia rohweri</name>
    <dbReference type="NCBI Taxonomy" id="2602574"/>
    <lineage>
        <taxon>Bacteria</taxon>
        <taxon>Pseudomonadati</taxon>
        <taxon>Pseudomonadota</taxon>
        <taxon>Alphaproteobacteria</taxon>
        <taxon>Rickettsiales</taxon>
        <taxon>Candidatus Midichloriaceae</taxon>
        <taxon>Candidatus Aquarickettsia</taxon>
    </lineage>
</organism>
<dbReference type="InterPro" id="IPR001633">
    <property type="entry name" value="EAL_dom"/>
</dbReference>
<dbReference type="Pfam" id="PF00563">
    <property type="entry name" value="EAL"/>
    <property type="match status" value="1"/>
</dbReference>
<dbReference type="SMART" id="SM00052">
    <property type="entry name" value="EAL"/>
    <property type="match status" value="1"/>
</dbReference>
<dbReference type="Gene3D" id="3.20.20.450">
    <property type="entry name" value="EAL domain"/>
    <property type="match status" value="1"/>
</dbReference>
<evidence type="ECO:0000313" key="3">
    <source>
        <dbReference type="Proteomes" id="UP000279470"/>
    </source>
</evidence>
<dbReference type="Proteomes" id="UP000279470">
    <property type="component" value="Unassembled WGS sequence"/>
</dbReference>
<proteinExistence type="predicted"/>
<dbReference type="InterPro" id="IPR035919">
    <property type="entry name" value="EAL_sf"/>
</dbReference>
<dbReference type="AlphaFoldDB" id="A0A3R9XMV0"/>
<keyword evidence="3" id="KW-1185">Reference proteome</keyword>
<comment type="caution">
    <text evidence="2">The sequence shown here is derived from an EMBL/GenBank/DDBJ whole genome shotgun (WGS) entry which is preliminary data.</text>
</comment>
<dbReference type="SUPFAM" id="SSF141868">
    <property type="entry name" value="EAL domain-like"/>
    <property type="match status" value="1"/>
</dbReference>
<reference evidence="3" key="1">
    <citation type="submission" date="2018-11" db="EMBL/GenBank/DDBJ databases">
        <title>Phylogenetic, genomic, and biogeographic characterization of a novel and ubiquitous marine invertebrate-associated Rickettsiales parasite, Candidatus Marinoinvertebrata rohwerii, gen. nov., sp. nov.</title>
        <authorList>
            <person name="Klinges J.G."/>
            <person name="Rosales S.M."/>
            <person name="Mcminds R."/>
            <person name="Shaver E.C."/>
            <person name="Shantz A."/>
            <person name="Peters E.C."/>
            <person name="Burkepile D.E."/>
            <person name="Silliman B.R."/>
            <person name="Vega Thurber R.L."/>
        </authorList>
    </citation>
    <scope>NUCLEOTIDE SEQUENCE [LARGE SCALE GENOMIC DNA]</scope>
    <source>
        <strain evidence="3">a_cerv_44</strain>
    </source>
</reference>